<evidence type="ECO:0000313" key="2">
    <source>
        <dbReference type="EMBL" id="BDV30615.1"/>
    </source>
</evidence>
<evidence type="ECO:0000313" key="3">
    <source>
        <dbReference type="Proteomes" id="UP001317779"/>
    </source>
</evidence>
<protein>
    <recommendedName>
        <fullName evidence="1">Hemerythrin-like domain-containing protein</fullName>
    </recommendedName>
</protein>
<accession>A0ABM8DYF1</accession>
<keyword evidence="3" id="KW-1185">Reference proteome</keyword>
<sequence>MATALPASGAEPPDGAGCQPDDLILVHNAFRRLYALLPDGVRGTPAHDRARVAAVERNVALVNAALHHHHRFEDEFFWDTLSTRRPACAIHVDLMKEHHAQVAALLDATPPLGAAWREQPVGATAESLASHLAAIGALLRVHLAAEEELIVPVIEQSFSQAEWDALGTEAQKAYDRSQIFLFFGLIQDSMTEEDAAELLSEVPAVIRLLYRLYGRRQYEKKLDLLSAGTARPGRYDSGVLGDAP</sequence>
<dbReference type="Pfam" id="PF01814">
    <property type="entry name" value="Hemerythrin"/>
    <property type="match status" value="1"/>
</dbReference>
<feature type="domain" description="Hemerythrin-like" evidence="1">
    <location>
        <begin position="23"/>
        <end position="153"/>
    </location>
</feature>
<dbReference type="Proteomes" id="UP001317779">
    <property type="component" value="Chromosome"/>
</dbReference>
<dbReference type="InterPro" id="IPR012312">
    <property type="entry name" value="Hemerythrin-like"/>
</dbReference>
<dbReference type="EMBL" id="AP027141">
    <property type="protein sequence ID" value="BDV30615.1"/>
    <property type="molecule type" value="Genomic_DNA"/>
</dbReference>
<reference evidence="2 3" key="1">
    <citation type="submission" date="2022-12" db="EMBL/GenBank/DDBJ databases">
        <title>Microbacterium terricola strain KV-448 chromosome, complete genome.</title>
        <authorList>
            <person name="Oshima T."/>
            <person name="Moriya T."/>
            <person name="Bessho Y."/>
        </authorList>
    </citation>
    <scope>NUCLEOTIDE SEQUENCE [LARGE SCALE GENOMIC DNA]</scope>
    <source>
        <strain evidence="2 3">KV-448</strain>
    </source>
</reference>
<name>A0ABM8DYF1_9MICO</name>
<evidence type="ECO:0000259" key="1">
    <source>
        <dbReference type="Pfam" id="PF01814"/>
    </source>
</evidence>
<gene>
    <name evidence="2" type="ORF">Microterr_12750</name>
</gene>
<organism evidence="2 3">
    <name type="scientific">Microbacterium terricola</name>
    <dbReference type="NCBI Taxonomy" id="344163"/>
    <lineage>
        <taxon>Bacteria</taxon>
        <taxon>Bacillati</taxon>
        <taxon>Actinomycetota</taxon>
        <taxon>Actinomycetes</taxon>
        <taxon>Micrococcales</taxon>
        <taxon>Microbacteriaceae</taxon>
        <taxon>Microbacterium</taxon>
    </lineage>
</organism>
<dbReference type="Gene3D" id="1.20.120.520">
    <property type="entry name" value="nmb1532 protein domain like"/>
    <property type="match status" value="1"/>
</dbReference>
<dbReference type="CDD" id="cd12108">
    <property type="entry name" value="Hr-like"/>
    <property type="match status" value="1"/>
</dbReference>
<proteinExistence type="predicted"/>
<dbReference type="RefSeq" id="WP_263795501.1">
    <property type="nucleotide sequence ID" value="NZ_AP027141.1"/>
</dbReference>